<dbReference type="OrthoDB" id="6373439at2759"/>
<feature type="transmembrane region" description="Helical" evidence="7">
    <location>
        <begin position="60"/>
        <end position="82"/>
    </location>
</feature>
<dbReference type="PROSITE" id="PS01116">
    <property type="entry name" value="XANTH_URACIL_PERMASE"/>
    <property type="match status" value="1"/>
</dbReference>
<dbReference type="InterPro" id="IPR006043">
    <property type="entry name" value="NCS2"/>
</dbReference>
<dbReference type="InterPro" id="IPR006042">
    <property type="entry name" value="Xan_ur_permease"/>
</dbReference>
<sequence length="137" mass="14292">MAETNFEGAPPPPIHAINRGIGIEGIGCLLAGLWGSGNGTTSYSENIGAIGVTKVGSRRVVQFAAITMMIFGIIGKFGAAMVTIPDPVVGGIFLVMFSMITAVGLSSLQYVSLSSSRNIFIIGFSIFFGLALPKVRH</sequence>
<feature type="transmembrane region" description="Helical" evidence="7">
    <location>
        <begin position="118"/>
        <end position="135"/>
    </location>
</feature>
<comment type="subcellular location">
    <subcellularLocation>
        <location evidence="1">Membrane</location>
        <topology evidence="1">Multi-pass membrane protein</topology>
    </subcellularLocation>
</comment>
<evidence type="ECO:0000256" key="5">
    <source>
        <dbReference type="ARBA" id="ARBA00022989"/>
    </source>
</evidence>
<evidence type="ECO:0000256" key="2">
    <source>
        <dbReference type="ARBA" id="ARBA00008821"/>
    </source>
</evidence>
<dbReference type="AlphaFoldDB" id="A0A5B7GLP6"/>
<evidence type="ECO:0000313" key="8">
    <source>
        <dbReference type="EMBL" id="MPC58197.1"/>
    </source>
</evidence>
<name>A0A5B7GLP6_PORTR</name>
<dbReference type="GO" id="GO:0005886">
    <property type="term" value="C:plasma membrane"/>
    <property type="evidence" value="ECO:0007669"/>
    <property type="project" value="UniProtKB-ARBA"/>
</dbReference>
<feature type="transmembrane region" description="Helical" evidence="7">
    <location>
        <begin position="88"/>
        <end position="111"/>
    </location>
</feature>
<organism evidence="8 9">
    <name type="scientific">Portunus trituberculatus</name>
    <name type="common">Swimming crab</name>
    <name type="synonym">Neptunus trituberculatus</name>
    <dbReference type="NCBI Taxonomy" id="210409"/>
    <lineage>
        <taxon>Eukaryota</taxon>
        <taxon>Metazoa</taxon>
        <taxon>Ecdysozoa</taxon>
        <taxon>Arthropoda</taxon>
        <taxon>Crustacea</taxon>
        <taxon>Multicrustacea</taxon>
        <taxon>Malacostraca</taxon>
        <taxon>Eumalacostraca</taxon>
        <taxon>Eucarida</taxon>
        <taxon>Decapoda</taxon>
        <taxon>Pleocyemata</taxon>
        <taxon>Brachyura</taxon>
        <taxon>Eubrachyura</taxon>
        <taxon>Portunoidea</taxon>
        <taxon>Portunidae</taxon>
        <taxon>Portuninae</taxon>
        <taxon>Portunus</taxon>
    </lineage>
</organism>
<comment type="similarity">
    <text evidence="2">Belongs to the nucleobase:cation symporter-2 (NCS2) (TC 2.A.40) family.</text>
</comment>
<evidence type="ECO:0000256" key="3">
    <source>
        <dbReference type="ARBA" id="ARBA00022448"/>
    </source>
</evidence>
<dbReference type="EMBL" id="VSRR010015459">
    <property type="protein sequence ID" value="MPC58197.1"/>
    <property type="molecule type" value="Genomic_DNA"/>
</dbReference>
<keyword evidence="9" id="KW-1185">Reference proteome</keyword>
<evidence type="ECO:0000256" key="6">
    <source>
        <dbReference type="ARBA" id="ARBA00023136"/>
    </source>
</evidence>
<gene>
    <name evidence="8" type="primary">SLC23A1</name>
    <name evidence="8" type="ORF">E2C01_052192</name>
</gene>
<keyword evidence="4 7" id="KW-0812">Transmembrane</keyword>
<evidence type="ECO:0000313" key="9">
    <source>
        <dbReference type="Proteomes" id="UP000324222"/>
    </source>
</evidence>
<reference evidence="8 9" key="1">
    <citation type="submission" date="2019-05" db="EMBL/GenBank/DDBJ databases">
        <title>Another draft genome of Portunus trituberculatus and its Hox gene families provides insights of decapod evolution.</title>
        <authorList>
            <person name="Jeong J.-H."/>
            <person name="Song I."/>
            <person name="Kim S."/>
            <person name="Choi T."/>
            <person name="Kim D."/>
            <person name="Ryu S."/>
            <person name="Kim W."/>
        </authorList>
    </citation>
    <scope>NUCLEOTIDE SEQUENCE [LARGE SCALE GENOMIC DNA]</scope>
    <source>
        <tissue evidence="8">Muscle</tissue>
    </source>
</reference>
<dbReference type="PANTHER" id="PTHR11119">
    <property type="entry name" value="XANTHINE-URACIL / VITAMIN C PERMEASE FAMILY MEMBER"/>
    <property type="match status" value="1"/>
</dbReference>
<evidence type="ECO:0000256" key="7">
    <source>
        <dbReference type="SAM" id="Phobius"/>
    </source>
</evidence>
<comment type="caution">
    <text evidence="8">The sequence shown here is derived from an EMBL/GenBank/DDBJ whole genome shotgun (WGS) entry which is preliminary data.</text>
</comment>
<keyword evidence="5 7" id="KW-1133">Transmembrane helix</keyword>
<proteinExistence type="inferred from homology"/>
<protein>
    <submittedName>
        <fullName evidence="8">Solute carrier family 23 member 1</fullName>
    </submittedName>
</protein>
<keyword evidence="3" id="KW-0813">Transport</keyword>
<evidence type="ECO:0000256" key="1">
    <source>
        <dbReference type="ARBA" id="ARBA00004141"/>
    </source>
</evidence>
<evidence type="ECO:0000256" key="4">
    <source>
        <dbReference type="ARBA" id="ARBA00022692"/>
    </source>
</evidence>
<dbReference type="Pfam" id="PF00860">
    <property type="entry name" value="Xan_ur_permease"/>
    <property type="match status" value="1"/>
</dbReference>
<dbReference type="GO" id="GO:0022857">
    <property type="term" value="F:transmembrane transporter activity"/>
    <property type="evidence" value="ECO:0007669"/>
    <property type="project" value="InterPro"/>
</dbReference>
<accession>A0A5B7GLP6</accession>
<keyword evidence="6 7" id="KW-0472">Membrane</keyword>
<dbReference type="Proteomes" id="UP000324222">
    <property type="component" value="Unassembled WGS sequence"/>
</dbReference>